<evidence type="ECO:0000256" key="1">
    <source>
        <dbReference type="ARBA" id="ARBA00008455"/>
    </source>
</evidence>
<dbReference type="InterPro" id="IPR038765">
    <property type="entry name" value="Papain-like_cys_pep_sf"/>
</dbReference>
<dbReference type="SUPFAM" id="SSF54001">
    <property type="entry name" value="Cysteine proteinases"/>
    <property type="match status" value="1"/>
</dbReference>
<dbReference type="InterPro" id="IPR000169">
    <property type="entry name" value="Pept_cys_AS"/>
</dbReference>
<accession>A0A413R590</accession>
<comment type="caution">
    <text evidence="4">The sequence shown here is derived from an EMBL/GenBank/DDBJ whole genome shotgun (WGS) entry which is preliminary data.</text>
</comment>
<keyword evidence="2" id="KW-0472">Membrane</keyword>
<dbReference type="RefSeq" id="WP_117971614.1">
    <property type="nucleotide sequence ID" value="NZ_CAUBDO010000048.1"/>
</dbReference>
<reference evidence="4 5" key="1">
    <citation type="submission" date="2018-08" db="EMBL/GenBank/DDBJ databases">
        <title>A genome reference for cultivated species of the human gut microbiota.</title>
        <authorList>
            <person name="Zou Y."/>
            <person name="Xue W."/>
            <person name="Luo G."/>
        </authorList>
    </citation>
    <scope>NUCLEOTIDE SEQUENCE [LARGE SCALE GENOMIC DNA]</scope>
    <source>
        <strain evidence="4 5">AM44-11BH</strain>
    </source>
</reference>
<dbReference type="PANTHER" id="PTHR12411">
    <property type="entry name" value="CYSTEINE PROTEASE FAMILY C1-RELATED"/>
    <property type="match status" value="1"/>
</dbReference>
<dbReference type="Gene3D" id="3.90.70.10">
    <property type="entry name" value="Cysteine proteinases"/>
    <property type="match status" value="1"/>
</dbReference>
<dbReference type="Pfam" id="PF07833">
    <property type="entry name" value="Cu_amine_oxidN1"/>
    <property type="match status" value="1"/>
</dbReference>
<dbReference type="InterPro" id="IPR040528">
    <property type="entry name" value="Lectin-like"/>
</dbReference>
<keyword evidence="2" id="KW-0812">Transmembrane</keyword>
<gene>
    <name evidence="4" type="ORF">DW944_11085</name>
</gene>
<dbReference type="Pfam" id="PF00112">
    <property type="entry name" value="Peptidase_C1"/>
    <property type="match status" value="1"/>
</dbReference>
<dbReference type="InterPro" id="IPR012854">
    <property type="entry name" value="Cu_amine_oxidase-like_N"/>
</dbReference>
<comment type="similarity">
    <text evidence="1">Belongs to the peptidase C1 family.</text>
</comment>
<proteinExistence type="inferred from homology"/>
<feature type="transmembrane region" description="Helical" evidence="2">
    <location>
        <begin position="7"/>
        <end position="27"/>
    </location>
</feature>
<dbReference type="PROSITE" id="PS00139">
    <property type="entry name" value="THIOL_PROTEASE_CYS"/>
    <property type="match status" value="1"/>
</dbReference>
<evidence type="ECO:0000256" key="2">
    <source>
        <dbReference type="SAM" id="Phobius"/>
    </source>
</evidence>
<keyword evidence="2" id="KW-1133">Transmembrane helix</keyword>
<evidence type="ECO:0000313" key="5">
    <source>
        <dbReference type="Proteomes" id="UP000284779"/>
    </source>
</evidence>
<feature type="domain" description="Peptidase C1A papain C-terminal" evidence="3">
    <location>
        <begin position="179"/>
        <end position="401"/>
    </location>
</feature>
<dbReference type="CDD" id="cd02619">
    <property type="entry name" value="Peptidase_C1"/>
    <property type="match status" value="1"/>
</dbReference>
<sequence length="573" mass="65411">MKNKKIVILCIPIIVVVLILAGVTMVFSKENIQKNVDGVKFDKKWNRIMAREINKNKINLKVDGRTIECNVETPYMTNKMELMIPISVISDAFNCAKNVYNGKEILIEKGSNKATLYFGKQNIKFNENNYKISNGAKKINDSIYVSAKVFSKYLNYSYKWNSKSNTASFTNTATGNSYLPKRYSYVENNKIGKIKNQGKYGTCWAFATLTALETSLMPEQKFDFSEDNMIYNNALSDDIQDGGEYIRAMAYLMSWKGPVLEKDDPYGDGKTNKNLKSVKHVQEAEIVPYKDYEQIKEMVFKYGGVESSMYMSMSDADGSSMYYNKKYNAYCYKGDNKPNHDVVIVGWDDDFSKDYFNDKTIKGNGAFICVNSWGESFGDKGIFYISYYDDRIGSNNVCYTKVEDTNNYDNIYQSDLCGFTGSMGFEGSSSVYFANVYQGKNNEKLDAVGFYATSTDLEYEVFICENFESQESLNNRNHMAASGTIKNQGYYTINLDKEYNISKEKKFAIIVKVSKDKSEKFYKLIPVEMESKEMAVKIDLSDGEGYFSSQGYSWQSAEKQQCNICLKAYTKNK</sequence>
<keyword evidence="5" id="KW-1185">Reference proteome</keyword>
<evidence type="ECO:0000259" key="3">
    <source>
        <dbReference type="SMART" id="SM00645"/>
    </source>
</evidence>
<dbReference type="InterPro" id="IPR013128">
    <property type="entry name" value="Peptidase_C1A"/>
</dbReference>
<dbReference type="GO" id="GO:0008234">
    <property type="term" value="F:cysteine-type peptidase activity"/>
    <property type="evidence" value="ECO:0007669"/>
    <property type="project" value="InterPro"/>
</dbReference>
<protein>
    <submittedName>
        <fullName evidence="4">Cell surface protein</fullName>
    </submittedName>
</protein>
<dbReference type="Proteomes" id="UP000284779">
    <property type="component" value="Unassembled WGS sequence"/>
</dbReference>
<dbReference type="EMBL" id="QSFD01000014">
    <property type="protein sequence ID" value="RHA16823.1"/>
    <property type="molecule type" value="Genomic_DNA"/>
</dbReference>
<dbReference type="AlphaFoldDB" id="A0A413R590"/>
<evidence type="ECO:0000313" key="4">
    <source>
        <dbReference type="EMBL" id="RHA16823.1"/>
    </source>
</evidence>
<organism evidence="4 5">
    <name type="scientific">Eubacterium ventriosum</name>
    <dbReference type="NCBI Taxonomy" id="39496"/>
    <lineage>
        <taxon>Bacteria</taxon>
        <taxon>Bacillati</taxon>
        <taxon>Bacillota</taxon>
        <taxon>Clostridia</taxon>
        <taxon>Eubacteriales</taxon>
        <taxon>Eubacteriaceae</taxon>
        <taxon>Eubacterium</taxon>
    </lineage>
</organism>
<dbReference type="Pfam" id="PF18560">
    <property type="entry name" value="Lectin_like"/>
    <property type="match status" value="1"/>
</dbReference>
<dbReference type="InterPro" id="IPR000668">
    <property type="entry name" value="Peptidase_C1A_C"/>
</dbReference>
<dbReference type="SMART" id="SM00645">
    <property type="entry name" value="Pept_C1"/>
    <property type="match status" value="1"/>
</dbReference>
<name>A0A413R590_9FIRM</name>
<dbReference type="GO" id="GO:0006508">
    <property type="term" value="P:proteolysis"/>
    <property type="evidence" value="ECO:0007669"/>
    <property type="project" value="InterPro"/>
</dbReference>